<dbReference type="STRING" id="1802630.A3H26_01655"/>
<protein>
    <recommendedName>
        <fullName evidence="3">Carbohydrate kinase PfkB domain-containing protein</fullName>
    </recommendedName>
</protein>
<dbReference type="SUPFAM" id="SSF53613">
    <property type="entry name" value="Ribokinase-like"/>
    <property type="match status" value="1"/>
</dbReference>
<dbReference type="EMBL" id="MEVN01000034">
    <property type="protein sequence ID" value="OGC56579.1"/>
    <property type="molecule type" value="Genomic_DNA"/>
</dbReference>
<evidence type="ECO:0000256" key="1">
    <source>
        <dbReference type="ARBA" id="ARBA00022679"/>
    </source>
</evidence>
<dbReference type="Proteomes" id="UP000177763">
    <property type="component" value="Unassembled WGS sequence"/>
</dbReference>
<evidence type="ECO:0000313" key="5">
    <source>
        <dbReference type="Proteomes" id="UP000177763"/>
    </source>
</evidence>
<evidence type="ECO:0000256" key="2">
    <source>
        <dbReference type="ARBA" id="ARBA00022777"/>
    </source>
</evidence>
<keyword evidence="1" id="KW-0808">Transferase</keyword>
<organism evidence="4 5">
    <name type="scientific">candidate division WWE3 bacterium RIFCSPLOWO2_12_FULL_36_10</name>
    <dbReference type="NCBI Taxonomy" id="1802630"/>
    <lineage>
        <taxon>Bacteria</taxon>
        <taxon>Katanobacteria</taxon>
    </lineage>
</organism>
<evidence type="ECO:0000313" key="4">
    <source>
        <dbReference type="EMBL" id="OGC56579.1"/>
    </source>
</evidence>
<dbReference type="Gene3D" id="3.40.1190.20">
    <property type="match status" value="1"/>
</dbReference>
<comment type="caution">
    <text evidence="4">The sequence shown here is derived from an EMBL/GenBank/DDBJ whole genome shotgun (WGS) entry which is preliminary data.</text>
</comment>
<feature type="domain" description="Carbohydrate kinase PfkB" evidence="3">
    <location>
        <begin position="19"/>
        <end position="277"/>
    </location>
</feature>
<dbReference type="PANTHER" id="PTHR10584">
    <property type="entry name" value="SUGAR KINASE"/>
    <property type="match status" value="1"/>
</dbReference>
<dbReference type="InterPro" id="IPR029056">
    <property type="entry name" value="Ribokinase-like"/>
</dbReference>
<accession>A0A1F4VHC1</accession>
<dbReference type="Pfam" id="PF00294">
    <property type="entry name" value="PfkB"/>
    <property type="match status" value="1"/>
</dbReference>
<reference evidence="4 5" key="1">
    <citation type="journal article" date="2016" name="Nat. Commun.">
        <title>Thousands of microbial genomes shed light on interconnected biogeochemical processes in an aquifer system.</title>
        <authorList>
            <person name="Anantharaman K."/>
            <person name="Brown C.T."/>
            <person name="Hug L.A."/>
            <person name="Sharon I."/>
            <person name="Castelle C.J."/>
            <person name="Probst A.J."/>
            <person name="Thomas B.C."/>
            <person name="Singh A."/>
            <person name="Wilkins M.J."/>
            <person name="Karaoz U."/>
            <person name="Brodie E.L."/>
            <person name="Williams K.H."/>
            <person name="Hubbard S.S."/>
            <person name="Banfield J.F."/>
        </authorList>
    </citation>
    <scope>NUCLEOTIDE SEQUENCE [LARGE SCALE GENOMIC DNA]</scope>
</reference>
<dbReference type="AlphaFoldDB" id="A0A1F4VHC1"/>
<dbReference type="GO" id="GO:0016301">
    <property type="term" value="F:kinase activity"/>
    <property type="evidence" value="ECO:0007669"/>
    <property type="project" value="UniProtKB-KW"/>
</dbReference>
<keyword evidence="2" id="KW-0418">Kinase</keyword>
<gene>
    <name evidence="4" type="ORF">A3H26_01655</name>
</gene>
<name>A0A1F4VHC1_UNCKA</name>
<dbReference type="PANTHER" id="PTHR10584:SF166">
    <property type="entry name" value="RIBOKINASE"/>
    <property type="match status" value="1"/>
</dbReference>
<sequence length="345" mass="38485">MKFDLLAIGDSSIDEFMKVDDASVVCDIDHKNCKICFDYADKIPVESYNATLAGNAPNVVTACKLLGLESTIYTQLGNDSNGERFITEFKKLGIDTTYCIKNSGKPTNVHSIIVFKGERTIFSYHEHFEYKVIDWSTPLWIYYSSLPENFESFQANLVEYLKKNENVLLAFNPGTYHLKAGIEKIKNILELTDVLFVNLEEAQKILSKNENDLEKLHKELQRLGPKLTVITDGENGSSASSGNEVVYAKIYDDGKKLIDKTGAGDAFASAFLSALFYNSRETGISSNHICELVVDDKKSLKEALNWGAINSCGVTRYIGSTAGLKTKKEIEEIVIKGNEFTIFNL</sequence>
<dbReference type="InterPro" id="IPR011611">
    <property type="entry name" value="PfkB_dom"/>
</dbReference>
<evidence type="ECO:0000259" key="3">
    <source>
        <dbReference type="Pfam" id="PF00294"/>
    </source>
</evidence>
<proteinExistence type="predicted"/>